<dbReference type="Gene3D" id="3.90.180.10">
    <property type="entry name" value="Medium-chain alcohol dehydrogenases, catalytic domain"/>
    <property type="match status" value="1"/>
</dbReference>
<keyword evidence="3" id="KW-1185">Reference proteome</keyword>
<name>A9GGZ8_SORC5</name>
<sequence length="322" mass="35185">MKAAVYERYGSPSVLELREMPAPEPRDDQVRIRVHATTATAACQMMRRGDTLMARVVLGFFRPRRRFRVLGIEVAGTVERVGRRVTRFRPGDRVFGFTGFGSGGYAQYVCLSEDASIARAPAGLSHEEACSLVDGPTTALYFLRDRARLRTAERIAIVGASGSIGTAAVQIARHLGAEVTAVCSGRNAELVRSLGAHHVVDYTRDDYAARAGAFDVVFDTVGASSFARARRCLSRGGRYLITVGGAELYLRDAWSRIFGSRKLVFGMSVDKKTALPEVSELVARGALRPVIDRRYTLEAIADAHRYVETGRKRGNVVIEVGA</sequence>
<dbReference type="EC" id="1.1.1.-" evidence="2"/>
<dbReference type="RefSeq" id="WP_012238844.1">
    <property type="nucleotide sequence ID" value="NC_010162.1"/>
</dbReference>
<dbReference type="BioCyc" id="SCEL448385:SCE_RS31960-MONOMER"/>
<dbReference type="eggNOG" id="COG0604">
    <property type="taxonomic scope" value="Bacteria"/>
</dbReference>
<dbReference type="OrthoDB" id="9805663at2"/>
<dbReference type="KEGG" id="scl:sce6223"/>
<organism evidence="2 3">
    <name type="scientific">Sorangium cellulosum (strain So ce56)</name>
    <name type="common">Polyangium cellulosum (strain So ce56)</name>
    <dbReference type="NCBI Taxonomy" id="448385"/>
    <lineage>
        <taxon>Bacteria</taxon>
        <taxon>Pseudomonadati</taxon>
        <taxon>Myxococcota</taxon>
        <taxon>Polyangia</taxon>
        <taxon>Polyangiales</taxon>
        <taxon>Polyangiaceae</taxon>
        <taxon>Sorangium</taxon>
    </lineage>
</organism>
<proteinExistence type="predicted"/>
<dbReference type="SUPFAM" id="SSF51735">
    <property type="entry name" value="NAD(P)-binding Rossmann-fold domains"/>
    <property type="match status" value="1"/>
</dbReference>
<evidence type="ECO:0000313" key="3">
    <source>
        <dbReference type="Proteomes" id="UP000002139"/>
    </source>
</evidence>
<dbReference type="SUPFAM" id="SSF50129">
    <property type="entry name" value="GroES-like"/>
    <property type="match status" value="1"/>
</dbReference>
<dbReference type="STRING" id="448385.sce6223"/>
<dbReference type="SMART" id="SM00829">
    <property type="entry name" value="PKS_ER"/>
    <property type="match status" value="1"/>
</dbReference>
<dbReference type="Gene3D" id="3.40.50.720">
    <property type="entry name" value="NAD(P)-binding Rossmann-like Domain"/>
    <property type="match status" value="1"/>
</dbReference>
<dbReference type="CDD" id="cd08267">
    <property type="entry name" value="MDR1"/>
    <property type="match status" value="1"/>
</dbReference>
<gene>
    <name evidence="2" type="ordered locus">sce6223</name>
</gene>
<dbReference type="Proteomes" id="UP000002139">
    <property type="component" value="Chromosome"/>
</dbReference>
<dbReference type="InterPro" id="IPR020843">
    <property type="entry name" value="ER"/>
</dbReference>
<dbReference type="PANTHER" id="PTHR11695:SF648">
    <property type="entry name" value="ZINC-BINDING OXIDOREDUCTASE"/>
    <property type="match status" value="1"/>
</dbReference>
<reference evidence="2 3" key="1">
    <citation type="journal article" date="2007" name="Nat. Biotechnol.">
        <title>Complete genome sequence of the myxobacterium Sorangium cellulosum.</title>
        <authorList>
            <person name="Schneiker S."/>
            <person name="Perlova O."/>
            <person name="Kaiser O."/>
            <person name="Gerth K."/>
            <person name="Alici A."/>
            <person name="Altmeyer M.O."/>
            <person name="Bartels D."/>
            <person name="Bekel T."/>
            <person name="Beyer S."/>
            <person name="Bode E."/>
            <person name="Bode H.B."/>
            <person name="Bolten C.J."/>
            <person name="Choudhuri J.V."/>
            <person name="Doss S."/>
            <person name="Elnakady Y.A."/>
            <person name="Frank B."/>
            <person name="Gaigalat L."/>
            <person name="Goesmann A."/>
            <person name="Groeger C."/>
            <person name="Gross F."/>
            <person name="Jelsbak L."/>
            <person name="Jelsbak L."/>
            <person name="Kalinowski J."/>
            <person name="Kegler C."/>
            <person name="Knauber T."/>
            <person name="Konietzny S."/>
            <person name="Kopp M."/>
            <person name="Krause L."/>
            <person name="Krug D."/>
            <person name="Linke B."/>
            <person name="Mahmud T."/>
            <person name="Martinez-Arias R."/>
            <person name="McHardy A.C."/>
            <person name="Merai M."/>
            <person name="Meyer F."/>
            <person name="Mormann S."/>
            <person name="Munoz-Dorado J."/>
            <person name="Perez J."/>
            <person name="Pradella S."/>
            <person name="Rachid S."/>
            <person name="Raddatz G."/>
            <person name="Rosenau F."/>
            <person name="Rueckert C."/>
            <person name="Sasse F."/>
            <person name="Scharfe M."/>
            <person name="Schuster S.C."/>
            <person name="Suen G."/>
            <person name="Treuner-Lange A."/>
            <person name="Velicer G.J."/>
            <person name="Vorholter F.-J."/>
            <person name="Weissman K.J."/>
            <person name="Welch R.D."/>
            <person name="Wenzel S.C."/>
            <person name="Whitworth D.E."/>
            <person name="Wilhelm S."/>
            <person name="Wittmann C."/>
            <person name="Bloecker H."/>
            <person name="Puehler A."/>
            <person name="Mueller R."/>
        </authorList>
    </citation>
    <scope>NUCLEOTIDE SEQUENCE [LARGE SCALE GENOMIC DNA]</scope>
    <source>
        <strain evidence="3">So ce56</strain>
    </source>
</reference>
<evidence type="ECO:0000259" key="1">
    <source>
        <dbReference type="SMART" id="SM00829"/>
    </source>
</evidence>
<accession>A9GGZ8</accession>
<protein>
    <submittedName>
        <fullName evidence="2">Alcohol dehydrogenase</fullName>
        <ecNumber evidence="2">1.1.1.-</ecNumber>
    </submittedName>
</protein>
<dbReference type="PANTHER" id="PTHR11695">
    <property type="entry name" value="ALCOHOL DEHYDROGENASE RELATED"/>
    <property type="match status" value="1"/>
</dbReference>
<dbReference type="InterPro" id="IPR013154">
    <property type="entry name" value="ADH-like_N"/>
</dbReference>
<keyword evidence="2" id="KW-0560">Oxidoreductase</keyword>
<dbReference type="HOGENOM" id="CLU_026673_3_3_7"/>
<dbReference type="InterPro" id="IPR036291">
    <property type="entry name" value="NAD(P)-bd_dom_sf"/>
</dbReference>
<dbReference type="Pfam" id="PF08240">
    <property type="entry name" value="ADH_N"/>
    <property type="match status" value="1"/>
</dbReference>
<feature type="domain" description="Enoyl reductase (ER)" evidence="1">
    <location>
        <begin position="10"/>
        <end position="318"/>
    </location>
</feature>
<evidence type="ECO:0000313" key="2">
    <source>
        <dbReference type="EMBL" id="CAN96390.1"/>
    </source>
</evidence>
<dbReference type="EMBL" id="AM746676">
    <property type="protein sequence ID" value="CAN96390.1"/>
    <property type="molecule type" value="Genomic_DNA"/>
</dbReference>
<dbReference type="GO" id="GO:0016491">
    <property type="term" value="F:oxidoreductase activity"/>
    <property type="evidence" value="ECO:0007669"/>
    <property type="project" value="UniProtKB-KW"/>
</dbReference>
<dbReference type="InterPro" id="IPR050700">
    <property type="entry name" value="YIM1/Zinc_Alcohol_DH_Fams"/>
</dbReference>
<dbReference type="InterPro" id="IPR011032">
    <property type="entry name" value="GroES-like_sf"/>
</dbReference>
<dbReference type="Pfam" id="PF13602">
    <property type="entry name" value="ADH_zinc_N_2"/>
    <property type="match status" value="1"/>
</dbReference>
<dbReference type="AlphaFoldDB" id="A9GGZ8"/>